<protein>
    <submittedName>
        <fullName evidence="3">Chemotaxis protein CheX</fullName>
    </submittedName>
</protein>
<evidence type="ECO:0000259" key="2">
    <source>
        <dbReference type="Pfam" id="PF13690"/>
    </source>
</evidence>
<organism evidence="3 4">
    <name type="scientific">Nocardioides aromaticivorans</name>
    <dbReference type="NCBI Taxonomy" id="200618"/>
    <lineage>
        <taxon>Bacteria</taxon>
        <taxon>Bacillati</taxon>
        <taxon>Actinomycetota</taxon>
        <taxon>Actinomycetes</taxon>
        <taxon>Propionibacteriales</taxon>
        <taxon>Nocardioidaceae</taxon>
        <taxon>Nocardioides</taxon>
    </lineage>
</organism>
<reference evidence="3 4" key="1">
    <citation type="submission" date="2017-06" db="EMBL/GenBank/DDBJ databases">
        <title>Complete Genome Sequence of the Soil Carbazole-Degrading Bacterium Nocardioides aromaticivorans IC177.</title>
        <authorList>
            <person name="Vejarano F."/>
            <person name="Suzuki-Minakuchi C."/>
            <person name="Ohtsubo Y."/>
            <person name="Tsuda M."/>
            <person name="Okada K."/>
            <person name="Nojiri H."/>
        </authorList>
    </citation>
    <scope>NUCLEOTIDE SEQUENCE [LARGE SCALE GENOMIC DNA]</scope>
    <source>
        <strain evidence="3 4">IC177</strain>
    </source>
</reference>
<accession>A0ABX7PGL7</accession>
<dbReference type="EMBL" id="CP022295">
    <property type="protein sequence ID" value="QSR25040.1"/>
    <property type="molecule type" value="Genomic_DNA"/>
</dbReference>
<dbReference type="Proteomes" id="UP000662818">
    <property type="component" value="Chromosome"/>
</dbReference>
<dbReference type="Gene3D" id="3.40.1550.10">
    <property type="entry name" value="CheC-like"/>
    <property type="match status" value="1"/>
</dbReference>
<dbReference type="SUPFAM" id="SSF103039">
    <property type="entry name" value="CheC-like"/>
    <property type="match status" value="1"/>
</dbReference>
<keyword evidence="1" id="KW-0145">Chemotaxis</keyword>
<feature type="domain" description="Chemotaxis phosphatase CheX-like" evidence="2">
    <location>
        <begin position="61"/>
        <end position="138"/>
    </location>
</feature>
<evidence type="ECO:0000256" key="1">
    <source>
        <dbReference type="ARBA" id="ARBA00022500"/>
    </source>
</evidence>
<sequence length="167" mass="17194">MGMNVLTFFEASPDEADAPTVDDLQAVTEDVWLALVGEDEVLVPRMVPPGTPFDATGVWSSSVTVSGGWAGVVTVELDEGVAQQLSARMLALPEGEPVADGDIADAVGELVNMVGGNVKSLMPGPSVLSLPAVAAGRAAFASDVAEVCRLDLAWRGAPVRICIHVPA</sequence>
<name>A0ABX7PGL7_9ACTN</name>
<proteinExistence type="predicted"/>
<keyword evidence="4" id="KW-1185">Reference proteome</keyword>
<gene>
    <name evidence="3" type="ORF">CFH99_05330</name>
</gene>
<evidence type="ECO:0000313" key="4">
    <source>
        <dbReference type="Proteomes" id="UP000662818"/>
    </source>
</evidence>
<dbReference type="InterPro" id="IPR028976">
    <property type="entry name" value="CheC-like_sf"/>
</dbReference>
<dbReference type="InterPro" id="IPR028051">
    <property type="entry name" value="CheX-like_dom"/>
</dbReference>
<dbReference type="Pfam" id="PF13690">
    <property type="entry name" value="CheX"/>
    <property type="match status" value="1"/>
</dbReference>
<evidence type="ECO:0000313" key="3">
    <source>
        <dbReference type="EMBL" id="QSR25040.1"/>
    </source>
</evidence>